<dbReference type="PROSITE" id="PS50930">
    <property type="entry name" value="HTH_LYTTR"/>
    <property type="match status" value="1"/>
</dbReference>
<gene>
    <name evidence="4" type="ORF">KAOT1_04145</name>
</gene>
<dbReference type="Gene3D" id="2.40.50.1020">
    <property type="entry name" value="LytTr DNA-binding domain"/>
    <property type="match status" value="1"/>
</dbReference>
<evidence type="ECO:0000313" key="5">
    <source>
        <dbReference type="Proteomes" id="UP000002945"/>
    </source>
</evidence>
<dbReference type="PANTHER" id="PTHR37299:SF1">
    <property type="entry name" value="STAGE 0 SPORULATION PROTEIN A HOMOLOG"/>
    <property type="match status" value="1"/>
</dbReference>
<dbReference type="InterPro" id="IPR046947">
    <property type="entry name" value="LytR-like"/>
</dbReference>
<dbReference type="InterPro" id="IPR007492">
    <property type="entry name" value="LytTR_DNA-bd_dom"/>
</dbReference>
<evidence type="ECO:0000259" key="2">
    <source>
        <dbReference type="PROSITE" id="PS50110"/>
    </source>
</evidence>
<dbReference type="Pfam" id="PF04397">
    <property type="entry name" value="LytTR"/>
    <property type="match status" value="1"/>
</dbReference>
<evidence type="ECO:0000313" key="4">
    <source>
        <dbReference type="EMBL" id="EDP94312.1"/>
    </source>
</evidence>
<dbReference type="PANTHER" id="PTHR37299">
    <property type="entry name" value="TRANSCRIPTIONAL REGULATOR-RELATED"/>
    <property type="match status" value="1"/>
</dbReference>
<dbReference type="STRING" id="391587.KAOT1_04145"/>
<dbReference type="HOGENOM" id="CLU_000445_14_1_10"/>
<dbReference type="SMART" id="SM00850">
    <property type="entry name" value="LytTR"/>
    <property type="match status" value="1"/>
</dbReference>
<dbReference type="AlphaFoldDB" id="A9ECT9"/>
<reference evidence="4 5" key="1">
    <citation type="journal article" date="2011" name="J. Bacteriol.">
        <title>Genome sequence of the algicidal bacterium Kordia algicida OT-1.</title>
        <authorList>
            <person name="Lee H.S."/>
            <person name="Kang S.G."/>
            <person name="Kwon K.K."/>
            <person name="Lee J.H."/>
            <person name="Kim S.J."/>
        </authorList>
    </citation>
    <scope>NUCLEOTIDE SEQUENCE [LARGE SCALE GENOMIC DNA]</scope>
    <source>
        <strain evidence="4 5">OT-1</strain>
    </source>
</reference>
<accession>A9ECT9</accession>
<dbReference type="EMBL" id="ABIB01000020">
    <property type="protein sequence ID" value="EDP94312.1"/>
    <property type="molecule type" value="Genomic_DNA"/>
</dbReference>
<comment type="caution">
    <text evidence="4">The sequence shown here is derived from an EMBL/GenBank/DDBJ whole genome shotgun (WGS) entry which is preliminary data.</text>
</comment>
<dbReference type="OrthoDB" id="2962330at2"/>
<dbReference type="Pfam" id="PF00072">
    <property type="entry name" value="Response_reg"/>
    <property type="match status" value="1"/>
</dbReference>
<dbReference type="Proteomes" id="UP000002945">
    <property type="component" value="Unassembled WGS sequence"/>
</dbReference>
<dbReference type="PROSITE" id="PS50110">
    <property type="entry name" value="RESPONSE_REGULATORY"/>
    <property type="match status" value="1"/>
</dbReference>
<dbReference type="GO" id="GO:0000156">
    <property type="term" value="F:phosphorelay response regulator activity"/>
    <property type="evidence" value="ECO:0007669"/>
    <property type="project" value="InterPro"/>
</dbReference>
<dbReference type="RefSeq" id="WP_007093400.1">
    <property type="nucleotide sequence ID" value="NZ_CP142125.1"/>
</dbReference>
<dbReference type="InterPro" id="IPR001789">
    <property type="entry name" value="Sig_transdc_resp-reg_receiver"/>
</dbReference>
<organism evidence="4 5">
    <name type="scientific">Kordia algicida OT-1</name>
    <dbReference type="NCBI Taxonomy" id="391587"/>
    <lineage>
        <taxon>Bacteria</taxon>
        <taxon>Pseudomonadati</taxon>
        <taxon>Bacteroidota</taxon>
        <taxon>Flavobacteriia</taxon>
        <taxon>Flavobacteriales</taxon>
        <taxon>Flavobacteriaceae</taxon>
        <taxon>Kordia</taxon>
    </lineage>
</organism>
<evidence type="ECO:0000259" key="3">
    <source>
        <dbReference type="PROSITE" id="PS50930"/>
    </source>
</evidence>
<dbReference type="eggNOG" id="COG3279">
    <property type="taxonomic scope" value="Bacteria"/>
</dbReference>
<feature type="domain" description="HTH LytTR-type" evidence="3">
    <location>
        <begin position="129"/>
        <end position="227"/>
    </location>
</feature>
<keyword evidence="1" id="KW-0597">Phosphoprotein</keyword>
<feature type="modified residue" description="4-aspartylphosphate" evidence="1">
    <location>
        <position position="54"/>
    </location>
</feature>
<dbReference type="Gene3D" id="3.40.50.2300">
    <property type="match status" value="1"/>
</dbReference>
<proteinExistence type="predicted"/>
<evidence type="ECO:0000256" key="1">
    <source>
        <dbReference type="PROSITE-ProRule" id="PRU00169"/>
    </source>
</evidence>
<sequence length="228" mass="26296">MKHKFLIIEDDPFIAINIKNVLEMNAVEVVGMAKTIEEARDLLKETKPDVCLIDIQLQGDFDGVLFAKELDKIQLPYFYLTAQTDPLTLAEVEHTRPLGYLVKPFTNSGLWSSISVVWNKYLSEKGNTLIVKSDGYIYKIPETDILYLEAFDNYCYIHLTEKKLLVPHTLKKIREQLKGNHFFTPHRSYYINTNKITNVGKKAVFINTNEITLSEARRAELLQIVRNS</sequence>
<dbReference type="SUPFAM" id="SSF52172">
    <property type="entry name" value="CheY-like"/>
    <property type="match status" value="1"/>
</dbReference>
<dbReference type="GO" id="GO:0003677">
    <property type="term" value="F:DNA binding"/>
    <property type="evidence" value="ECO:0007669"/>
    <property type="project" value="InterPro"/>
</dbReference>
<feature type="domain" description="Response regulatory" evidence="2">
    <location>
        <begin position="4"/>
        <end position="118"/>
    </location>
</feature>
<protein>
    <submittedName>
        <fullName evidence="4">Putative transcriptional regulator</fullName>
    </submittedName>
</protein>
<name>A9ECT9_9FLAO</name>
<dbReference type="InterPro" id="IPR011006">
    <property type="entry name" value="CheY-like_superfamily"/>
</dbReference>
<keyword evidence="5" id="KW-1185">Reference proteome</keyword>
<dbReference type="SMART" id="SM00448">
    <property type="entry name" value="REC"/>
    <property type="match status" value="1"/>
</dbReference>